<feature type="region of interest" description="Disordered" evidence="1">
    <location>
        <begin position="141"/>
        <end position="212"/>
    </location>
</feature>
<sequence length="212" mass="23879">MEQAGYVILTDYLQNNFREQQQFMGQVFASYTGVEDVLTPTCSSEPENVQADAQNDTTIVVMWERPRVVYDTTIDWYTVTYQRLQGREQSRQEYRTDGDQDVGAFIPGLLANSSYVVQVVAVCTNGLRGRWSDQIIVDMPLEDPESDSDSDAVSKGLEGNREVQSKAKSALPETQNPAEDHSPVEEIPVEQTRVYQNLPVQVTPRPSPRQSL</sequence>
<dbReference type="FunFam" id="2.60.40.10:FF:000313">
    <property type="entry name" value="Receptor-type tyrosine-protein phosphatase zeta"/>
    <property type="match status" value="1"/>
</dbReference>
<dbReference type="InterPro" id="IPR003961">
    <property type="entry name" value="FN3_dom"/>
</dbReference>
<evidence type="ECO:0000256" key="1">
    <source>
        <dbReference type="SAM" id="MobiDB-lite"/>
    </source>
</evidence>
<dbReference type="SMART" id="SM00060">
    <property type="entry name" value="FN3"/>
    <property type="match status" value="1"/>
</dbReference>
<comment type="caution">
    <text evidence="3">The sequence shown here is derived from an EMBL/GenBank/DDBJ whole genome shotgun (WGS) entry which is preliminary data.</text>
</comment>
<dbReference type="PROSITE" id="PS50853">
    <property type="entry name" value="FN3"/>
    <property type="match status" value="1"/>
</dbReference>
<feature type="compositionally biased region" description="Acidic residues" evidence="1">
    <location>
        <begin position="141"/>
        <end position="150"/>
    </location>
</feature>
<feature type="domain" description="Fibronectin type-III" evidence="2">
    <location>
        <begin position="45"/>
        <end position="142"/>
    </location>
</feature>
<gene>
    <name evidence="3" type="ORF">CesoFtcFv8_026034</name>
</gene>
<organism evidence="3 4">
    <name type="scientific">Champsocephalus esox</name>
    <name type="common">pike icefish</name>
    <dbReference type="NCBI Taxonomy" id="159716"/>
    <lineage>
        <taxon>Eukaryota</taxon>
        <taxon>Metazoa</taxon>
        <taxon>Chordata</taxon>
        <taxon>Craniata</taxon>
        <taxon>Vertebrata</taxon>
        <taxon>Euteleostomi</taxon>
        <taxon>Actinopterygii</taxon>
        <taxon>Neopterygii</taxon>
        <taxon>Teleostei</taxon>
        <taxon>Neoteleostei</taxon>
        <taxon>Acanthomorphata</taxon>
        <taxon>Eupercaria</taxon>
        <taxon>Perciformes</taxon>
        <taxon>Notothenioidei</taxon>
        <taxon>Channichthyidae</taxon>
        <taxon>Champsocephalus</taxon>
    </lineage>
</organism>
<dbReference type="AlphaFoldDB" id="A0AAN8B257"/>
<protein>
    <recommendedName>
        <fullName evidence="2">Fibronectin type-III domain-containing protein</fullName>
    </recommendedName>
</protein>
<dbReference type="InterPro" id="IPR036116">
    <property type="entry name" value="FN3_sf"/>
</dbReference>
<dbReference type="InterPro" id="IPR013783">
    <property type="entry name" value="Ig-like_fold"/>
</dbReference>
<dbReference type="Proteomes" id="UP001335648">
    <property type="component" value="Unassembled WGS sequence"/>
</dbReference>
<reference evidence="3 4" key="1">
    <citation type="journal article" date="2023" name="Mol. Biol. Evol.">
        <title>Genomics of Secondarily Temperate Adaptation in the Only Non-Antarctic Icefish.</title>
        <authorList>
            <person name="Rivera-Colon A.G."/>
            <person name="Rayamajhi N."/>
            <person name="Minhas B.F."/>
            <person name="Madrigal G."/>
            <person name="Bilyk K.T."/>
            <person name="Yoon V."/>
            <person name="Hune M."/>
            <person name="Gregory S."/>
            <person name="Cheng C.H.C."/>
            <person name="Catchen J.M."/>
        </authorList>
    </citation>
    <scope>NUCLEOTIDE SEQUENCE [LARGE SCALE GENOMIC DNA]</scope>
    <source>
        <strain evidence="3">JC2023a</strain>
    </source>
</reference>
<dbReference type="Gene3D" id="2.60.40.10">
    <property type="entry name" value="Immunoglobulins"/>
    <property type="match status" value="1"/>
</dbReference>
<dbReference type="CDD" id="cd00063">
    <property type="entry name" value="FN3"/>
    <property type="match status" value="1"/>
</dbReference>
<accession>A0AAN8B257</accession>
<dbReference type="EMBL" id="JAULUE010002067">
    <property type="protein sequence ID" value="KAK5876705.1"/>
    <property type="molecule type" value="Genomic_DNA"/>
</dbReference>
<proteinExistence type="predicted"/>
<dbReference type="Pfam" id="PF00041">
    <property type="entry name" value="fn3"/>
    <property type="match status" value="1"/>
</dbReference>
<evidence type="ECO:0000313" key="4">
    <source>
        <dbReference type="Proteomes" id="UP001335648"/>
    </source>
</evidence>
<dbReference type="SUPFAM" id="SSF49265">
    <property type="entry name" value="Fibronectin type III"/>
    <property type="match status" value="1"/>
</dbReference>
<evidence type="ECO:0000259" key="2">
    <source>
        <dbReference type="PROSITE" id="PS50853"/>
    </source>
</evidence>
<keyword evidence="4" id="KW-1185">Reference proteome</keyword>
<evidence type="ECO:0000313" key="3">
    <source>
        <dbReference type="EMBL" id="KAK5876705.1"/>
    </source>
</evidence>
<name>A0AAN8B257_9TELE</name>